<feature type="domain" description="Peptidase M13 N-terminal" evidence="10">
    <location>
        <begin position="70"/>
        <end position="448"/>
    </location>
</feature>
<keyword evidence="6" id="KW-0862">Zinc</keyword>
<keyword evidence="5" id="KW-0378">Hydrolase</keyword>
<reference evidence="12" key="1">
    <citation type="submission" date="2020-06" db="EMBL/GenBank/DDBJ databases">
        <title>Thalassolituus marinus alknpb1M-1, a hydrocarbon-degrading bacterium isolated from the deep-sea overlying water using an in-situ strategy from the South China Sea basin.</title>
        <authorList>
            <person name="Dong C."/>
            <person name="Chen Y."/>
            <person name="Shao Z."/>
        </authorList>
    </citation>
    <scope>NUCLEOTIDE SEQUENCE [LARGE SCALE GENOMIC DNA]</scope>
    <source>
        <strain evidence="12">alknpb1M-1</strain>
    </source>
</reference>
<evidence type="ECO:0000256" key="5">
    <source>
        <dbReference type="ARBA" id="ARBA00022801"/>
    </source>
</evidence>
<dbReference type="CDD" id="cd08662">
    <property type="entry name" value="M13"/>
    <property type="match status" value="1"/>
</dbReference>
<evidence type="ECO:0000259" key="9">
    <source>
        <dbReference type="Pfam" id="PF01431"/>
    </source>
</evidence>
<dbReference type="Gene3D" id="3.40.390.10">
    <property type="entry name" value="Collagenase (Catalytic Domain)"/>
    <property type="match status" value="1"/>
</dbReference>
<dbReference type="InterPro" id="IPR042089">
    <property type="entry name" value="Peptidase_M13_dom_2"/>
</dbReference>
<name>A0ABY6ADS1_9GAMM</name>
<dbReference type="PANTHER" id="PTHR11733">
    <property type="entry name" value="ZINC METALLOPROTEASE FAMILY M13 NEPRILYSIN-RELATED"/>
    <property type="match status" value="1"/>
</dbReference>
<evidence type="ECO:0000256" key="2">
    <source>
        <dbReference type="ARBA" id="ARBA00007357"/>
    </source>
</evidence>
<dbReference type="SUPFAM" id="SSF55486">
    <property type="entry name" value="Metalloproteases ('zincins'), catalytic domain"/>
    <property type="match status" value="1"/>
</dbReference>
<sequence>MTMMVSLLRTSTRLIALCAAVPLVLFSNGCSTGTDNNSAQELQAIPQLSGKAALGSWGVQTANISSDIKPGDDFYGYVNEGWLKTAEFPAGIPRMDSFVELALKAETDIREIVADATEKPENSNQQQIAALYTSYTDLDTLEKQGLQPVKDKLAAIAAATQRGELAALMQQPGYNAIADLNVQIDTRDPSRYILALRQGGLGMPAREYYLLDEAPYPAHRQAYADYISDLFKMANMPEMQALVADIVQFEHALADAQWSNSEMRNPVRMTRYMSLAELAEYAPGIDWLAMLNSLMVAPNEPLHKDVIVVVNTDSALQKIANIFQTTDFNVLQAYMSFHVLDNYADYLAKPWRDRHFAFYGKQLQGLAEQRSLEQNAIALLNGYLGEVVGQEYVKRHFPAEYRQSLMVYVNYLKNAFRERLQAPGWMDDATRKQALEKLSMLKTEIGYPTRWHDYSALELKKDDLIGNIDRLYGWLMNDTLAKLHEPVREWEWSYSPQQVNAYYSPPQNEIVFLAAILQPPFFDPNADFAVNFGAILTVIGHETSHGFDDQGSQYDGTGRLRNWWSEASAKEFKKRGDQLVAQYETFEPVPGAHINGRLTLGENIADLGGISVAYHALQNYIRDHYPDGAPVLDGFSAEQRFFLSWAQMWRSKRTEDYQRQLLLNDPHSPGRFRANGTVRNLDAWYQAFDVGPDAALYLPPDQRITTW</sequence>
<dbReference type="Pfam" id="PF01431">
    <property type="entry name" value="Peptidase_M13"/>
    <property type="match status" value="1"/>
</dbReference>
<dbReference type="Gene3D" id="1.10.1380.10">
    <property type="entry name" value="Neutral endopeptidase , domain2"/>
    <property type="match status" value="1"/>
</dbReference>
<evidence type="ECO:0000259" key="10">
    <source>
        <dbReference type="Pfam" id="PF05649"/>
    </source>
</evidence>
<feature type="signal peptide" evidence="8">
    <location>
        <begin position="1"/>
        <end position="32"/>
    </location>
</feature>
<feature type="chain" id="PRO_5047430011" evidence="8">
    <location>
        <begin position="33"/>
        <end position="707"/>
    </location>
</feature>
<accession>A0ABY6ADS1</accession>
<keyword evidence="12" id="KW-1185">Reference proteome</keyword>
<evidence type="ECO:0000313" key="11">
    <source>
        <dbReference type="EMBL" id="UXD88713.1"/>
    </source>
</evidence>
<evidence type="ECO:0000256" key="4">
    <source>
        <dbReference type="ARBA" id="ARBA00022723"/>
    </source>
</evidence>
<dbReference type="RefSeq" id="WP_260997437.1">
    <property type="nucleotide sequence ID" value="NZ_CP054475.1"/>
</dbReference>
<dbReference type="Pfam" id="PF05649">
    <property type="entry name" value="Peptidase_M13_N"/>
    <property type="match status" value="1"/>
</dbReference>
<proteinExistence type="inferred from homology"/>
<comment type="cofactor">
    <cofactor evidence="1">
        <name>Zn(2+)</name>
        <dbReference type="ChEBI" id="CHEBI:29105"/>
    </cofactor>
</comment>
<feature type="domain" description="Peptidase M13 C-terminal" evidence="9">
    <location>
        <begin position="500"/>
        <end position="703"/>
    </location>
</feature>
<protein>
    <submittedName>
        <fullName evidence="11">M13 family metallopeptidase</fullName>
    </submittedName>
</protein>
<keyword evidence="3" id="KW-0645">Protease</keyword>
<organism evidence="11 12">
    <name type="scientific">Thalassolituus hydrocarboniclasticus</name>
    <dbReference type="NCBI Taxonomy" id="2742796"/>
    <lineage>
        <taxon>Bacteria</taxon>
        <taxon>Pseudomonadati</taxon>
        <taxon>Pseudomonadota</taxon>
        <taxon>Gammaproteobacteria</taxon>
        <taxon>Oceanospirillales</taxon>
        <taxon>Oceanospirillaceae</taxon>
        <taxon>Thalassolituus</taxon>
    </lineage>
</organism>
<dbReference type="InterPro" id="IPR024079">
    <property type="entry name" value="MetalloPept_cat_dom_sf"/>
</dbReference>
<keyword evidence="4" id="KW-0479">Metal-binding</keyword>
<dbReference type="InterPro" id="IPR000718">
    <property type="entry name" value="Peptidase_M13"/>
</dbReference>
<dbReference type="PANTHER" id="PTHR11733:SF167">
    <property type="entry name" value="FI17812P1-RELATED"/>
    <property type="match status" value="1"/>
</dbReference>
<dbReference type="InterPro" id="IPR018497">
    <property type="entry name" value="Peptidase_M13_C"/>
</dbReference>
<dbReference type="PRINTS" id="PR00786">
    <property type="entry name" value="NEPRILYSIN"/>
</dbReference>
<gene>
    <name evidence="11" type="ORF">HUF19_15295</name>
</gene>
<evidence type="ECO:0000256" key="6">
    <source>
        <dbReference type="ARBA" id="ARBA00022833"/>
    </source>
</evidence>
<evidence type="ECO:0000256" key="8">
    <source>
        <dbReference type="SAM" id="SignalP"/>
    </source>
</evidence>
<keyword evidence="7" id="KW-0482">Metalloprotease</keyword>
<comment type="similarity">
    <text evidence="2">Belongs to the peptidase M13 family.</text>
</comment>
<evidence type="ECO:0000256" key="1">
    <source>
        <dbReference type="ARBA" id="ARBA00001947"/>
    </source>
</evidence>
<evidence type="ECO:0000313" key="12">
    <source>
        <dbReference type="Proteomes" id="UP001065322"/>
    </source>
</evidence>
<dbReference type="PROSITE" id="PS51885">
    <property type="entry name" value="NEPRILYSIN"/>
    <property type="match status" value="1"/>
</dbReference>
<evidence type="ECO:0000256" key="7">
    <source>
        <dbReference type="ARBA" id="ARBA00023049"/>
    </source>
</evidence>
<dbReference type="Proteomes" id="UP001065322">
    <property type="component" value="Chromosome"/>
</dbReference>
<dbReference type="EMBL" id="CP054475">
    <property type="protein sequence ID" value="UXD88713.1"/>
    <property type="molecule type" value="Genomic_DNA"/>
</dbReference>
<dbReference type="InterPro" id="IPR008753">
    <property type="entry name" value="Peptidase_M13_N"/>
</dbReference>
<keyword evidence="8" id="KW-0732">Signal</keyword>
<evidence type="ECO:0000256" key="3">
    <source>
        <dbReference type="ARBA" id="ARBA00022670"/>
    </source>
</evidence>